<accession>G2YGX2</accession>
<name>G2YGX2_BOTF4</name>
<protein>
    <submittedName>
        <fullName evidence="1">Uncharacterized protein</fullName>
    </submittedName>
</protein>
<dbReference type="InParanoid" id="G2YGX2"/>
<sequence length="108" mass="12175">MRYFSSARFKLDKQEPTIERRQAPFNFGLRWREANVGAIVVVEGESRGICQTVTALANILGSNSLNVQSLPRLQNKVNYTLKEKLHDIPTQAHGHLVIEILCVVLTTD</sequence>
<organism evidence="1 2">
    <name type="scientific">Botryotinia fuckeliana (strain T4)</name>
    <name type="common">Noble rot fungus</name>
    <name type="synonym">Botrytis cinerea</name>
    <dbReference type="NCBI Taxonomy" id="999810"/>
    <lineage>
        <taxon>Eukaryota</taxon>
        <taxon>Fungi</taxon>
        <taxon>Dikarya</taxon>
        <taxon>Ascomycota</taxon>
        <taxon>Pezizomycotina</taxon>
        <taxon>Leotiomycetes</taxon>
        <taxon>Helotiales</taxon>
        <taxon>Sclerotiniaceae</taxon>
        <taxon>Botrytis</taxon>
    </lineage>
</organism>
<dbReference type="EMBL" id="FQ790332">
    <property type="protein sequence ID" value="CCD51006.1"/>
    <property type="molecule type" value="Genomic_DNA"/>
</dbReference>
<dbReference type="Proteomes" id="UP000008177">
    <property type="component" value="Unplaced contigs"/>
</dbReference>
<reference evidence="2" key="1">
    <citation type="journal article" date="2011" name="PLoS Genet.">
        <title>Genomic analysis of the necrotrophic fungal pathogens Sclerotinia sclerotiorum and Botrytis cinerea.</title>
        <authorList>
            <person name="Amselem J."/>
            <person name="Cuomo C.A."/>
            <person name="van Kan J.A."/>
            <person name="Viaud M."/>
            <person name="Benito E.P."/>
            <person name="Couloux A."/>
            <person name="Coutinho P.M."/>
            <person name="de Vries R.P."/>
            <person name="Dyer P.S."/>
            <person name="Fillinger S."/>
            <person name="Fournier E."/>
            <person name="Gout L."/>
            <person name="Hahn M."/>
            <person name="Kohn L."/>
            <person name="Lapalu N."/>
            <person name="Plummer K.M."/>
            <person name="Pradier J.M."/>
            <person name="Quevillon E."/>
            <person name="Sharon A."/>
            <person name="Simon A."/>
            <person name="ten Have A."/>
            <person name="Tudzynski B."/>
            <person name="Tudzynski P."/>
            <person name="Wincker P."/>
            <person name="Andrew M."/>
            <person name="Anthouard V."/>
            <person name="Beever R.E."/>
            <person name="Beffa R."/>
            <person name="Benoit I."/>
            <person name="Bouzid O."/>
            <person name="Brault B."/>
            <person name="Chen Z."/>
            <person name="Choquer M."/>
            <person name="Collemare J."/>
            <person name="Cotton P."/>
            <person name="Danchin E.G."/>
            <person name="Da Silva C."/>
            <person name="Gautier A."/>
            <person name="Giraud C."/>
            <person name="Giraud T."/>
            <person name="Gonzalez C."/>
            <person name="Grossetete S."/>
            <person name="Guldener U."/>
            <person name="Henrissat B."/>
            <person name="Howlett B.J."/>
            <person name="Kodira C."/>
            <person name="Kretschmer M."/>
            <person name="Lappartient A."/>
            <person name="Leroch M."/>
            <person name="Levis C."/>
            <person name="Mauceli E."/>
            <person name="Neuveglise C."/>
            <person name="Oeser B."/>
            <person name="Pearson M."/>
            <person name="Poulain J."/>
            <person name="Poussereau N."/>
            <person name="Quesneville H."/>
            <person name="Rascle C."/>
            <person name="Schumacher J."/>
            <person name="Segurens B."/>
            <person name="Sexton A."/>
            <person name="Silva E."/>
            <person name="Sirven C."/>
            <person name="Soanes D.M."/>
            <person name="Talbot N.J."/>
            <person name="Templeton M."/>
            <person name="Yandava C."/>
            <person name="Yarden O."/>
            <person name="Zeng Q."/>
            <person name="Rollins J.A."/>
            <person name="Lebrun M.H."/>
            <person name="Dickman M."/>
        </authorList>
    </citation>
    <scope>NUCLEOTIDE SEQUENCE [LARGE SCALE GENOMIC DNA]</scope>
    <source>
        <strain evidence="2">T4</strain>
    </source>
</reference>
<evidence type="ECO:0000313" key="2">
    <source>
        <dbReference type="Proteomes" id="UP000008177"/>
    </source>
</evidence>
<dbReference type="AlphaFoldDB" id="G2YGX2"/>
<gene>
    <name evidence="1" type="ORF">BofuT4_P022740.1</name>
</gene>
<evidence type="ECO:0000313" key="1">
    <source>
        <dbReference type="EMBL" id="CCD51006.1"/>
    </source>
</evidence>
<proteinExistence type="predicted"/>
<dbReference type="HOGENOM" id="CLU_2196531_0_0_1"/>